<name>A0A1B0AC66_GLOPL</name>
<reference evidence="2" key="2">
    <citation type="submission" date="2020-05" db="UniProtKB">
        <authorList>
            <consortium name="EnsemblMetazoa"/>
        </authorList>
    </citation>
    <scope>IDENTIFICATION</scope>
    <source>
        <strain evidence="2">IAEA</strain>
    </source>
</reference>
<dbReference type="VEuPathDB" id="VectorBase:GPAI040847"/>
<evidence type="ECO:0000313" key="2">
    <source>
        <dbReference type="EnsemblMetazoa" id="GPAI040847-PA"/>
    </source>
</evidence>
<keyword evidence="1" id="KW-0811">Translocation</keyword>
<dbReference type="GO" id="GO:0015031">
    <property type="term" value="P:protein transport"/>
    <property type="evidence" value="ECO:0007669"/>
    <property type="project" value="UniProtKB-KW"/>
</dbReference>
<protein>
    <recommendedName>
        <fullName evidence="1">Nuclear pore complex protein Nup85</fullName>
    </recommendedName>
</protein>
<comment type="function">
    <text evidence="1">Functions as a component of the nuclear pore complex (NPC).</text>
</comment>
<dbReference type="InterPro" id="IPR011502">
    <property type="entry name" value="Nucleoporin_Nup85"/>
</dbReference>
<keyword evidence="1" id="KW-0509">mRNA transport</keyword>
<keyword evidence="1" id="KW-0539">Nucleus</keyword>
<sequence length="205" mass="23805">MEQHQLNDCIKLRDSVLYELGSNLMTRNSLWQFGVDYLEYCAEQDRFCIFIYDLLPTIRCQKLLIIEFTGSLGSVNNKLGSLMSHLMLKNELMRIGRRDINRTLFLLQQPENPRDYRPTLQQIIVTEFLSLLILLNPAKYCQKYIHFLPYNNFFIVVHPFKGNNFAFTDSRLHMLGAQAPSLNIKHSGNTLAQGTSCRCINIPIK</sequence>
<dbReference type="STRING" id="7398.A0A1B0AC66"/>
<dbReference type="GO" id="GO:0005643">
    <property type="term" value="C:nuclear pore"/>
    <property type="evidence" value="ECO:0007669"/>
    <property type="project" value="UniProtKB-SubCell"/>
</dbReference>
<keyword evidence="1" id="KW-0653">Protein transport</keyword>
<keyword evidence="3" id="KW-1185">Reference proteome</keyword>
<keyword evidence="1" id="KW-0472">Membrane</keyword>
<proteinExistence type="inferred from homology"/>
<keyword evidence="1" id="KW-0906">Nuclear pore complex</keyword>
<dbReference type="Proteomes" id="UP000092445">
    <property type="component" value="Unassembled WGS sequence"/>
</dbReference>
<organism evidence="2 3">
    <name type="scientific">Glossina pallidipes</name>
    <name type="common">Tsetse fly</name>
    <dbReference type="NCBI Taxonomy" id="7398"/>
    <lineage>
        <taxon>Eukaryota</taxon>
        <taxon>Metazoa</taxon>
        <taxon>Ecdysozoa</taxon>
        <taxon>Arthropoda</taxon>
        <taxon>Hexapoda</taxon>
        <taxon>Insecta</taxon>
        <taxon>Pterygota</taxon>
        <taxon>Neoptera</taxon>
        <taxon>Endopterygota</taxon>
        <taxon>Diptera</taxon>
        <taxon>Brachycera</taxon>
        <taxon>Muscomorpha</taxon>
        <taxon>Hippoboscoidea</taxon>
        <taxon>Glossinidae</taxon>
        <taxon>Glossina</taxon>
    </lineage>
</organism>
<accession>A0A1B0AC66</accession>
<keyword evidence="1" id="KW-0813">Transport</keyword>
<comment type="similarity">
    <text evidence="1">Belongs to the nucleoporin Nup85 family.</text>
</comment>
<dbReference type="GO" id="GO:0051028">
    <property type="term" value="P:mRNA transport"/>
    <property type="evidence" value="ECO:0007669"/>
    <property type="project" value="UniProtKB-KW"/>
</dbReference>
<evidence type="ECO:0000313" key="3">
    <source>
        <dbReference type="Proteomes" id="UP000092445"/>
    </source>
</evidence>
<reference evidence="3" key="1">
    <citation type="submission" date="2014-03" db="EMBL/GenBank/DDBJ databases">
        <authorList>
            <person name="Aksoy S."/>
            <person name="Warren W."/>
            <person name="Wilson R.K."/>
        </authorList>
    </citation>
    <scope>NUCLEOTIDE SEQUENCE [LARGE SCALE GENOMIC DNA]</scope>
    <source>
        <strain evidence="3">IAEA</strain>
    </source>
</reference>
<comment type="subcellular location">
    <subcellularLocation>
        <location evidence="1">Nucleus</location>
        <location evidence="1">Nuclear pore complex</location>
    </subcellularLocation>
</comment>
<dbReference type="EnsemblMetazoa" id="GPAI040847-RA">
    <property type="protein sequence ID" value="GPAI040847-PA"/>
    <property type="gene ID" value="GPAI040847"/>
</dbReference>
<dbReference type="GO" id="GO:0031965">
    <property type="term" value="C:nuclear membrane"/>
    <property type="evidence" value="ECO:0007669"/>
    <property type="project" value="UniProtKB-UniRule"/>
</dbReference>
<evidence type="ECO:0000256" key="1">
    <source>
        <dbReference type="RuleBase" id="RU365073"/>
    </source>
</evidence>
<comment type="subunit">
    <text evidence="1">Component of the nuclear pore complex (NPC).</text>
</comment>
<dbReference type="AlphaFoldDB" id="A0A1B0AC66"/>
<dbReference type="Pfam" id="PF07575">
    <property type="entry name" value="Nucleopor_Nup85"/>
    <property type="match status" value="1"/>
</dbReference>